<dbReference type="PANTHER" id="PTHR36791:SF2">
    <property type="entry name" value="OS03G0363400 PROTEIN"/>
    <property type="match status" value="1"/>
</dbReference>
<keyword evidence="3" id="KW-1185">Reference proteome</keyword>
<feature type="compositionally biased region" description="Polar residues" evidence="1">
    <location>
        <begin position="29"/>
        <end position="44"/>
    </location>
</feature>
<feature type="compositionally biased region" description="Low complexity" evidence="1">
    <location>
        <begin position="45"/>
        <end position="60"/>
    </location>
</feature>
<dbReference type="InterPro" id="IPR005358">
    <property type="entry name" value="Puta_zinc/iron-chelating_dom"/>
</dbReference>
<dbReference type="EMBL" id="CAMAPF010000928">
    <property type="protein sequence ID" value="CAH9123046.1"/>
    <property type="molecule type" value="Genomic_DNA"/>
</dbReference>
<accession>A0AAV0EM04</accession>
<comment type="caution">
    <text evidence="2">The sequence shown here is derived from an EMBL/GenBank/DDBJ whole genome shotgun (WGS) entry which is preliminary data.</text>
</comment>
<reference evidence="2" key="1">
    <citation type="submission" date="2022-07" db="EMBL/GenBank/DDBJ databases">
        <authorList>
            <person name="Macas J."/>
            <person name="Novak P."/>
            <person name="Neumann P."/>
        </authorList>
    </citation>
    <scope>NUCLEOTIDE SEQUENCE</scope>
</reference>
<evidence type="ECO:0000313" key="3">
    <source>
        <dbReference type="Proteomes" id="UP001152523"/>
    </source>
</evidence>
<evidence type="ECO:0000256" key="1">
    <source>
        <dbReference type="SAM" id="MobiDB-lite"/>
    </source>
</evidence>
<gene>
    <name evidence="2" type="ORF">CEPIT_LOCUS24916</name>
</gene>
<sequence length="210" mass="23561">MSLMSAAVAPPRFAVVRSAVSRSRRRRNSTNADKGKQISNPTEHSNSGISIAKSSSGFGSRKNNPVWKCVQNCGACCKLDKGQNFPSPEEIFDDPSDIQLYKSLVGEDGWCIHYEKSTRMCSIYAERPYFCRVEPEIFEALYGIDKKKFNKEACRWAAGSYVQRTHAAFIIIQHSFFFNSIACERGPSISITNLWGSYLSSYMSCIHVPT</sequence>
<evidence type="ECO:0000313" key="2">
    <source>
        <dbReference type="EMBL" id="CAH9123046.1"/>
    </source>
</evidence>
<dbReference type="Proteomes" id="UP001152523">
    <property type="component" value="Unassembled WGS sequence"/>
</dbReference>
<name>A0AAV0EM04_9ASTE</name>
<dbReference type="Pfam" id="PF03692">
    <property type="entry name" value="CxxCxxCC"/>
    <property type="match status" value="1"/>
</dbReference>
<organism evidence="2 3">
    <name type="scientific">Cuscuta epithymum</name>
    <dbReference type="NCBI Taxonomy" id="186058"/>
    <lineage>
        <taxon>Eukaryota</taxon>
        <taxon>Viridiplantae</taxon>
        <taxon>Streptophyta</taxon>
        <taxon>Embryophyta</taxon>
        <taxon>Tracheophyta</taxon>
        <taxon>Spermatophyta</taxon>
        <taxon>Magnoliopsida</taxon>
        <taxon>eudicotyledons</taxon>
        <taxon>Gunneridae</taxon>
        <taxon>Pentapetalae</taxon>
        <taxon>asterids</taxon>
        <taxon>lamiids</taxon>
        <taxon>Solanales</taxon>
        <taxon>Convolvulaceae</taxon>
        <taxon>Cuscuteae</taxon>
        <taxon>Cuscuta</taxon>
        <taxon>Cuscuta subgen. Cuscuta</taxon>
    </lineage>
</organism>
<dbReference type="AlphaFoldDB" id="A0AAV0EM04"/>
<feature type="region of interest" description="Disordered" evidence="1">
    <location>
        <begin position="18"/>
        <end position="60"/>
    </location>
</feature>
<dbReference type="PANTHER" id="PTHR36791">
    <property type="entry name" value="OS03G0363400 PROTEIN"/>
    <property type="match status" value="1"/>
</dbReference>
<proteinExistence type="predicted"/>
<protein>
    <submittedName>
        <fullName evidence="2">Uncharacterized protein</fullName>
    </submittedName>
</protein>